<dbReference type="PANTHER" id="PTHR43767:SF10">
    <property type="entry name" value="SURFACTIN SYNTHASE SUBUNIT 1"/>
    <property type="match status" value="1"/>
</dbReference>
<dbReference type="EMBL" id="LR134355">
    <property type="protein sequence ID" value="VEG45428.1"/>
    <property type="molecule type" value="Genomic_DNA"/>
</dbReference>
<gene>
    <name evidence="3" type="primary">fadD_2</name>
    <name evidence="3" type="ORF">NCTC10485_00583</name>
</gene>
<dbReference type="InterPro" id="IPR025110">
    <property type="entry name" value="AMP-bd_C"/>
</dbReference>
<evidence type="ECO:0000259" key="1">
    <source>
        <dbReference type="Pfam" id="PF00501"/>
    </source>
</evidence>
<feature type="domain" description="AMP-binding enzyme C-terminal" evidence="2">
    <location>
        <begin position="453"/>
        <end position="520"/>
    </location>
</feature>
<organism evidence="3 4">
    <name type="scientific">Mycolicibacterium chitae</name>
    <name type="common">Mycobacterium chitae</name>
    <dbReference type="NCBI Taxonomy" id="1792"/>
    <lineage>
        <taxon>Bacteria</taxon>
        <taxon>Bacillati</taxon>
        <taxon>Actinomycetota</taxon>
        <taxon>Actinomycetes</taxon>
        <taxon>Mycobacteriales</taxon>
        <taxon>Mycobacteriaceae</taxon>
        <taxon>Mycolicibacterium</taxon>
    </lineage>
</organism>
<dbReference type="InterPro" id="IPR000873">
    <property type="entry name" value="AMP-dep_synth/lig_dom"/>
</dbReference>
<dbReference type="Pfam" id="PF00501">
    <property type="entry name" value="AMP-binding"/>
    <property type="match status" value="1"/>
</dbReference>
<reference evidence="3 4" key="1">
    <citation type="submission" date="2018-12" db="EMBL/GenBank/DDBJ databases">
        <authorList>
            <consortium name="Pathogen Informatics"/>
        </authorList>
    </citation>
    <scope>NUCLEOTIDE SEQUENCE [LARGE SCALE GENOMIC DNA]</scope>
    <source>
        <strain evidence="3 4">NCTC10485</strain>
    </source>
</reference>
<dbReference type="InterPro" id="IPR045851">
    <property type="entry name" value="AMP-bd_C_sf"/>
</dbReference>
<evidence type="ECO:0000313" key="4">
    <source>
        <dbReference type="Proteomes" id="UP000282551"/>
    </source>
</evidence>
<dbReference type="InterPro" id="IPR042099">
    <property type="entry name" value="ANL_N_sf"/>
</dbReference>
<name>A0A3S4RCZ3_MYCCI</name>
<dbReference type="Pfam" id="PF13193">
    <property type="entry name" value="AMP-binding_C"/>
    <property type="match status" value="1"/>
</dbReference>
<dbReference type="OrthoDB" id="3673338at2"/>
<dbReference type="AlphaFoldDB" id="A0A3S4RCZ3"/>
<keyword evidence="4" id="KW-1185">Reference proteome</keyword>
<sequence length="532" mass="56398">MGAEQWTVAARLDRNRGRGTAPLLVCDDDRLTYAEADERSAAVARGLLALGVAKGTHVGVLYPNGSQFVIATLAAARIGAVVVPFSTFMTAAELRDQLLRSDVGVLLAADGYRNHDYRQRLTEVLGVATEGFDSEDPLYLPAAPALRHIIFDTATLAQRGTAVAPARLSGMETDVVPADVLAIVYTSGSTGLPKGAVHTQGALLEHQANLNAIRGLTATDKLFSNSPFCWIGGFAFSLLATVVAGSTLVCSNATDAAVTLDLLEAERPTLTNGFAAGVAHLARHPSFAQRDLSFLRRGNLYPLMPADARPADPELRHNMLGMTETGSVVLIDADDTDQPESRRGSFGRLAPGFEAKIVDAETREPVPDGAAGVLCLRGKYLMQHYYGLAREDCFDADGWFHTGDVVRRDVDGYFYFIGRATSMIKTAGANVAPAEVEAAVLESLPGLGVDATAAYVVGLPDSERGQVVAAVIVAEDPTVWDAGALAELAAALRARLSAYKVPKRFVVRRPAEIPVLSSGKVDLPALAGLFDD</sequence>
<dbReference type="InterPro" id="IPR020845">
    <property type="entry name" value="AMP-binding_CS"/>
</dbReference>
<proteinExistence type="predicted"/>
<dbReference type="PANTHER" id="PTHR43767">
    <property type="entry name" value="LONG-CHAIN-FATTY-ACID--COA LIGASE"/>
    <property type="match status" value="1"/>
</dbReference>
<dbReference type="GO" id="GO:0004467">
    <property type="term" value="F:long-chain fatty acid-CoA ligase activity"/>
    <property type="evidence" value="ECO:0007669"/>
    <property type="project" value="UniProtKB-EC"/>
</dbReference>
<accession>A0A3S4RCZ3</accession>
<dbReference type="EC" id="6.2.1.3" evidence="3"/>
<dbReference type="InterPro" id="IPR050237">
    <property type="entry name" value="ATP-dep_AMP-bd_enzyme"/>
</dbReference>
<dbReference type="Gene3D" id="3.40.50.12780">
    <property type="entry name" value="N-terminal domain of ligase-like"/>
    <property type="match status" value="1"/>
</dbReference>
<evidence type="ECO:0000259" key="2">
    <source>
        <dbReference type="Pfam" id="PF13193"/>
    </source>
</evidence>
<evidence type="ECO:0000313" key="3">
    <source>
        <dbReference type="EMBL" id="VEG45428.1"/>
    </source>
</evidence>
<dbReference type="RefSeq" id="WP_126332360.1">
    <property type="nucleotide sequence ID" value="NZ_AP022604.1"/>
</dbReference>
<protein>
    <submittedName>
        <fullName evidence="3">Acyl-CoA dehydrogenase</fullName>
        <ecNumber evidence="3">6.2.1.3</ecNumber>
    </submittedName>
</protein>
<dbReference type="PROSITE" id="PS00455">
    <property type="entry name" value="AMP_BINDING"/>
    <property type="match status" value="1"/>
</dbReference>
<feature type="domain" description="AMP-dependent synthetase/ligase" evidence="1">
    <location>
        <begin position="16"/>
        <end position="386"/>
    </location>
</feature>
<dbReference type="Proteomes" id="UP000282551">
    <property type="component" value="Chromosome"/>
</dbReference>
<dbReference type="Gene3D" id="3.30.300.30">
    <property type="match status" value="1"/>
</dbReference>
<keyword evidence="3" id="KW-0436">Ligase</keyword>
<dbReference type="SUPFAM" id="SSF56801">
    <property type="entry name" value="Acetyl-CoA synthetase-like"/>
    <property type="match status" value="1"/>
</dbReference>
<dbReference type="CDD" id="cd04433">
    <property type="entry name" value="AFD_class_I"/>
    <property type="match status" value="1"/>
</dbReference>